<keyword evidence="2" id="KW-1185">Reference proteome</keyword>
<gene>
    <name evidence="1" type="ORF">VNO78_08655</name>
</gene>
<protein>
    <submittedName>
        <fullName evidence="1">Uncharacterized protein</fullName>
    </submittedName>
</protein>
<sequence length="77" mass="8610">MTQPSLLSASMTTILVITTEKGGIKANSIELNHFFDFIQTSINSRPSFIIEFSQCVKFHWPGIFCYFSCLSALAITD</sequence>
<dbReference type="EMBL" id="JAYMYS010000002">
    <property type="protein sequence ID" value="KAK7407015.1"/>
    <property type="molecule type" value="Genomic_DNA"/>
</dbReference>
<name>A0AAN9SYC3_PSOTE</name>
<comment type="caution">
    <text evidence="1">The sequence shown here is derived from an EMBL/GenBank/DDBJ whole genome shotgun (WGS) entry which is preliminary data.</text>
</comment>
<accession>A0AAN9SYC3</accession>
<dbReference type="AlphaFoldDB" id="A0AAN9SYC3"/>
<evidence type="ECO:0000313" key="2">
    <source>
        <dbReference type="Proteomes" id="UP001386955"/>
    </source>
</evidence>
<reference evidence="1 2" key="1">
    <citation type="submission" date="2024-01" db="EMBL/GenBank/DDBJ databases">
        <title>The genomes of 5 underutilized Papilionoideae crops provide insights into root nodulation and disease resistanc.</title>
        <authorList>
            <person name="Jiang F."/>
        </authorList>
    </citation>
    <scope>NUCLEOTIDE SEQUENCE [LARGE SCALE GENOMIC DNA]</scope>
    <source>
        <strain evidence="1">DUOXIRENSHENG_FW03</strain>
        <tissue evidence="1">Leaves</tissue>
    </source>
</reference>
<evidence type="ECO:0000313" key="1">
    <source>
        <dbReference type="EMBL" id="KAK7407015.1"/>
    </source>
</evidence>
<proteinExistence type="predicted"/>
<organism evidence="1 2">
    <name type="scientific">Psophocarpus tetragonolobus</name>
    <name type="common">Winged bean</name>
    <name type="synonym">Dolichos tetragonolobus</name>
    <dbReference type="NCBI Taxonomy" id="3891"/>
    <lineage>
        <taxon>Eukaryota</taxon>
        <taxon>Viridiplantae</taxon>
        <taxon>Streptophyta</taxon>
        <taxon>Embryophyta</taxon>
        <taxon>Tracheophyta</taxon>
        <taxon>Spermatophyta</taxon>
        <taxon>Magnoliopsida</taxon>
        <taxon>eudicotyledons</taxon>
        <taxon>Gunneridae</taxon>
        <taxon>Pentapetalae</taxon>
        <taxon>rosids</taxon>
        <taxon>fabids</taxon>
        <taxon>Fabales</taxon>
        <taxon>Fabaceae</taxon>
        <taxon>Papilionoideae</taxon>
        <taxon>50 kb inversion clade</taxon>
        <taxon>NPAAA clade</taxon>
        <taxon>indigoferoid/millettioid clade</taxon>
        <taxon>Phaseoleae</taxon>
        <taxon>Psophocarpus</taxon>
    </lineage>
</organism>
<dbReference type="Proteomes" id="UP001386955">
    <property type="component" value="Unassembled WGS sequence"/>
</dbReference>